<dbReference type="SMR" id="A0A0L7KJR4"/>
<evidence type="ECO:0000256" key="2">
    <source>
        <dbReference type="RuleBase" id="RU003876"/>
    </source>
</evidence>
<dbReference type="Gene3D" id="3.30.1120.90">
    <property type="entry name" value="Nucleosome assembly protein"/>
    <property type="match status" value="1"/>
</dbReference>
<dbReference type="EMBL" id="CH672173">
    <property type="protein sequence ID" value="KOB63340.1"/>
    <property type="molecule type" value="Genomic_DNA"/>
</dbReference>
<dbReference type="InterPro" id="IPR037231">
    <property type="entry name" value="NAP-like_sf"/>
</dbReference>
<evidence type="ECO:0008006" key="6">
    <source>
        <dbReference type="Google" id="ProtNLM"/>
    </source>
</evidence>
<gene>
    <name evidence="4" type="ORF">PFHG_05121</name>
</gene>
<comment type="similarity">
    <text evidence="1 2">Belongs to the nucleosome assembly protein (NAP) family.</text>
</comment>
<reference evidence="5" key="2">
    <citation type="submission" date="2006-03" db="EMBL/GenBank/DDBJ databases">
        <title>The genome sequence of the Plasmodium falciparum HB3.</title>
        <authorList>
            <consortium name="The Broad Institute Genome Sequencing Platform"/>
            <person name="Birren B."/>
            <person name="Lander E."/>
            <person name="Galagan J."/>
            <person name="Nusbaum C."/>
            <person name="Devon K."/>
            <person name="Henn M."/>
            <person name="Jaffe D."/>
            <person name="Butler J."/>
            <person name="Alvarez P."/>
            <person name="Gnerre S."/>
            <person name="Grabherr M."/>
            <person name="Kleber M."/>
            <person name="Mauceli E."/>
            <person name="Brockman W."/>
            <person name="MacCallum I.A."/>
            <person name="Rounsley S."/>
            <person name="Young S."/>
            <person name="LaButti K."/>
            <person name="Pushparaj V."/>
            <person name="DeCaprio D."/>
            <person name="Crawford M."/>
            <person name="Koehrsen M."/>
            <person name="Engels R."/>
            <person name="Montgomery P."/>
            <person name="Pearson M."/>
            <person name="Howarth C."/>
            <person name="Larson L."/>
            <person name="Luoma S."/>
            <person name="White J."/>
            <person name="Kodira C."/>
            <person name="Zeng Q."/>
            <person name="Oleary S."/>
            <person name="Yandava C."/>
            <person name="Alvarado L."/>
            <person name="Wirth D."/>
            <person name="Volkman S."/>
            <person name="Hartl D."/>
        </authorList>
    </citation>
    <scope>NUCLEOTIDE SEQUENCE [LARGE SCALE GENOMIC DNA]</scope>
</reference>
<dbReference type="Pfam" id="PF00956">
    <property type="entry name" value="NAP"/>
    <property type="match status" value="1"/>
</dbReference>
<evidence type="ECO:0000313" key="5">
    <source>
        <dbReference type="Proteomes" id="UP000054289"/>
    </source>
</evidence>
<name>A0A0L7KJR4_PLAFX</name>
<sequence length="359" mass="41997">MAANEGNQPIPPEEEKEISSLLESIKIGKTSLKYRCFYLYDDKMTDLTEEQKETLKKLKLYQKEYYDYESKFEYELFLLRQKYHDLYGPIYDKRREALVGNGEAKIGTPNLPEFWLRALRNNNTVSHVIEDHDEEILVYLNDIRCDYIKKNKEKKEGFILSFYFATNPFFSNSVLTKTYHMKCVDCDNEPVLLHTEATVIDWYDNKNILKKNVVKKQHNKNSREVKTVQQTVNRDSFFHFFTSHKVPNSNVIKQLSKHEVAQLEMIIEGDYEVALTIKERIIPYAVDYYLGIIIESESNSIVSDVDSSYSSSENNSNYNSYESNNSAYNDENSNVDTNEYDDNEEEEEGAKSNEDPLTS</sequence>
<evidence type="ECO:0000256" key="3">
    <source>
        <dbReference type="SAM" id="MobiDB-lite"/>
    </source>
</evidence>
<feature type="region of interest" description="Disordered" evidence="3">
    <location>
        <begin position="304"/>
        <end position="359"/>
    </location>
</feature>
<feature type="compositionally biased region" description="Basic and acidic residues" evidence="3">
    <location>
        <begin position="349"/>
        <end position="359"/>
    </location>
</feature>
<organism evidence="4 5">
    <name type="scientific">Plasmodium falciparum (isolate HB3)</name>
    <dbReference type="NCBI Taxonomy" id="137071"/>
    <lineage>
        <taxon>Eukaryota</taxon>
        <taxon>Sar</taxon>
        <taxon>Alveolata</taxon>
        <taxon>Apicomplexa</taxon>
        <taxon>Aconoidasida</taxon>
        <taxon>Haemosporida</taxon>
        <taxon>Plasmodiidae</taxon>
        <taxon>Plasmodium</taxon>
        <taxon>Plasmodium (Laverania)</taxon>
    </lineage>
</organism>
<dbReference type="GO" id="GO:0006334">
    <property type="term" value="P:nucleosome assembly"/>
    <property type="evidence" value="ECO:0007669"/>
    <property type="project" value="InterPro"/>
</dbReference>
<dbReference type="OMA" id="AAECKQN"/>
<proteinExistence type="inferred from homology"/>
<dbReference type="Gene3D" id="1.20.5.1500">
    <property type="match status" value="1"/>
</dbReference>
<dbReference type="FunFam" id="3.30.1120.90:FF:000004">
    <property type="entry name" value="Nucleosome assembly protein 1"/>
    <property type="match status" value="1"/>
</dbReference>
<accession>A0A0L7KJR4</accession>
<evidence type="ECO:0000256" key="1">
    <source>
        <dbReference type="ARBA" id="ARBA00009947"/>
    </source>
</evidence>
<dbReference type="PANTHER" id="PTHR11875">
    <property type="entry name" value="TESTIS-SPECIFIC Y-ENCODED PROTEIN"/>
    <property type="match status" value="1"/>
</dbReference>
<feature type="compositionally biased region" description="Acidic residues" evidence="3">
    <location>
        <begin position="338"/>
        <end position="348"/>
    </location>
</feature>
<feature type="compositionally biased region" description="Low complexity" evidence="3">
    <location>
        <begin position="304"/>
        <end position="337"/>
    </location>
</feature>
<evidence type="ECO:0000313" key="4">
    <source>
        <dbReference type="EMBL" id="KOB63340.1"/>
    </source>
</evidence>
<reference evidence="4 5" key="1">
    <citation type="submission" date="2006-03" db="EMBL/GenBank/DDBJ databases">
        <title>Annotation of Plasmodium falciparum HB3.</title>
        <authorList>
            <consortium name="The Broad Institute Genome Sequencing Platform"/>
            <person name="Volkman S.K."/>
            <person name="Neafsey D.E."/>
            <person name="Dash A.P."/>
            <person name="Chitnis C.E."/>
            <person name="Hartl D.L."/>
            <person name="Young S.K."/>
            <person name="Zeng Q."/>
            <person name="Koehrsen M."/>
            <person name="Alvarado L."/>
            <person name="Berlin A."/>
            <person name="Borenstein D."/>
            <person name="Chapman S.B."/>
            <person name="Chen Z."/>
            <person name="Engels R."/>
            <person name="Freedman E."/>
            <person name="Gellesch M."/>
            <person name="Goldberg J."/>
            <person name="Griggs A."/>
            <person name="Gujja S."/>
            <person name="Heilman E.R."/>
            <person name="Heiman D.I."/>
            <person name="Howarth C."/>
            <person name="Jen D."/>
            <person name="Larson L."/>
            <person name="Mehta T."/>
            <person name="Neiman D."/>
            <person name="Park D."/>
            <person name="Pearson M."/>
            <person name="Roberts A."/>
            <person name="Saif S."/>
            <person name="Shea T."/>
            <person name="Shenoy N."/>
            <person name="Sisk P."/>
            <person name="Stolte C."/>
            <person name="Sykes S."/>
            <person name="Walk T."/>
            <person name="White J."/>
            <person name="Yandava C."/>
            <person name="Haas B."/>
            <person name="Henn M.R."/>
            <person name="Nusbaum C."/>
            <person name="Birren B."/>
        </authorList>
    </citation>
    <scope>NUCLEOTIDE SEQUENCE [LARGE SCALE GENOMIC DNA]</scope>
    <source>
        <strain evidence="4">HB3</strain>
    </source>
</reference>
<dbReference type="GO" id="GO:0005634">
    <property type="term" value="C:nucleus"/>
    <property type="evidence" value="ECO:0007669"/>
    <property type="project" value="InterPro"/>
</dbReference>
<protein>
    <recommendedName>
        <fullName evidence="6">Nucleosome assembly protein</fullName>
    </recommendedName>
</protein>
<dbReference type="AlphaFoldDB" id="A0A0L7KJR4"/>
<dbReference type="Proteomes" id="UP000054289">
    <property type="component" value="Unassembled WGS sequence"/>
</dbReference>
<dbReference type="InterPro" id="IPR002164">
    <property type="entry name" value="NAP_family"/>
</dbReference>
<dbReference type="OrthoDB" id="27325at2759"/>
<dbReference type="SUPFAM" id="SSF143113">
    <property type="entry name" value="NAP-like"/>
    <property type="match status" value="1"/>
</dbReference>
<dbReference type="KEGG" id="pfh:PFHG_05121"/>